<dbReference type="GO" id="GO:0005829">
    <property type="term" value="C:cytosol"/>
    <property type="evidence" value="ECO:0007669"/>
    <property type="project" value="TreeGrafter"/>
</dbReference>
<dbReference type="OrthoDB" id="9794226at2"/>
<comment type="cofactor">
    <cofactor evidence="1">
        <name>FAD</name>
        <dbReference type="ChEBI" id="CHEBI:57692"/>
    </cofactor>
</comment>
<evidence type="ECO:0000256" key="1">
    <source>
        <dbReference type="ARBA" id="ARBA00001974"/>
    </source>
</evidence>
<dbReference type="Gene3D" id="3.30.9.10">
    <property type="entry name" value="D-Amino Acid Oxidase, subunit A, domain 2"/>
    <property type="match status" value="1"/>
</dbReference>
<protein>
    <submittedName>
        <fullName evidence="7">N-methyl-L-tryptophan oxidase</fullName>
        <ecNumber evidence="7">1.5.3.2</ecNumber>
    </submittedName>
</protein>
<comment type="caution">
    <text evidence="7">The sequence shown here is derived from an EMBL/GenBank/DDBJ whole genome shotgun (WGS) entry which is preliminary data.</text>
</comment>
<name>A0A5S3QIT7_9BACI</name>
<dbReference type="PANTHER" id="PTHR10961:SF7">
    <property type="entry name" value="FAD DEPENDENT OXIDOREDUCTASE DOMAIN-CONTAINING PROTEIN"/>
    <property type="match status" value="1"/>
</dbReference>
<proteinExistence type="predicted"/>
<evidence type="ECO:0000313" key="7">
    <source>
        <dbReference type="EMBL" id="TMN21647.1"/>
    </source>
</evidence>
<keyword evidence="5" id="KW-1133">Transmembrane helix</keyword>
<evidence type="ECO:0000313" key="8">
    <source>
        <dbReference type="Proteomes" id="UP000306980"/>
    </source>
</evidence>
<evidence type="ECO:0000259" key="6">
    <source>
        <dbReference type="Pfam" id="PF01266"/>
    </source>
</evidence>
<evidence type="ECO:0000256" key="2">
    <source>
        <dbReference type="ARBA" id="ARBA00022630"/>
    </source>
</evidence>
<dbReference type="Pfam" id="PF01266">
    <property type="entry name" value="DAO"/>
    <property type="match status" value="1"/>
</dbReference>
<dbReference type="AlphaFoldDB" id="A0A5S3QIT7"/>
<reference evidence="7 8" key="1">
    <citation type="submission" date="2019-05" db="EMBL/GenBank/DDBJ databases">
        <title>Genomic analysis of Lentibacillus sp. NKC220-2.</title>
        <authorList>
            <person name="Oh Y.J."/>
        </authorList>
    </citation>
    <scope>NUCLEOTIDE SEQUENCE [LARGE SCALE GENOMIC DNA]</scope>
    <source>
        <strain evidence="7 8">NKC220-2</strain>
    </source>
</reference>
<keyword evidence="5" id="KW-0812">Transmembrane</keyword>
<keyword evidence="5" id="KW-0472">Membrane</keyword>
<dbReference type="EC" id="1.5.3.2" evidence="7"/>
<dbReference type="Gene3D" id="3.50.50.60">
    <property type="entry name" value="FAD/NAD(P)-binding domain"/>
    <property type="match status" value="1"/>
</dbReference>
<dbReference type="InterPro" id="IPR006076">
    <property type="entry name" value="FAD-dep_OxRdtase"/>
</dbReference>
<dbReference type="InterPro" id="IPR036188">
    <property type="entry name" value="FAD/NAD-bd_sf"/>
</dbReference>
<keyword evidence="4 7" id="KW-0560">Oxidoreductase</keyword>
<dbReference type="RefSeq" id="WP_138602259.1">
    <property type="nucleotide sequence ID" value="NZ_VCIA01000001.1"/>
</dbReference>
<sequence length="386" mass="43205">MEGKYSVVIVGAGSVGMAAGYYLAKNGMDVLLIDANSPPHDKGSHHGETRLIRHATGEGAEYVNLALKAQDNWHELEKESGKTLFIPTGTLMVGENDTPFIQQTIKSAEEHGLELEEFSSKDVMRRWPGFDLPDHFTGYYERSSGALLNEQCIGAYRQELLKYNAEIVENTKVNTLESHENGVGVNTTKGMFYGDQVIIAVGAWIGELLSSLKLSIQTVRKTLGWFGTEGTLYKYPFLPSFYFSYEGHKYYGFPDITGSGVKIGRNDSERDIVPDLLEQDFGKYDNDQGDLNKFIKRFLPGLSGQFNYGRTCMISKTPDKDFIIDRHPENNHVLVAGGFSGHGFKYASILGEIISEMIIDGKSKHPLPDKFSITRENIRNEKIVRY</sequence>
<evidence type="ECO:0000256" key="3">
    <source>
        <dbReference type="ARBA" id="ARBA00022827"/>
    </source>
</evidence>
<organism evidence="7 8">
    <name type="scientific">Lentibacillus cibarius</name>
    <dbReference type="NCBI Taxonomy" id="2583219"/>
    <lineage>
        <taxon>Bacteria</taxon>
        <taxon>Bacillati</taxon>
        <taxon>Bacillota</taxon>
        <taxon>Bacilli</taxon>
        <taxon>Bacillales</taxon>
        <taxon>Bacillaceae</taxon>
        <taxon>Lentibacillus</taxon>
    </lineage>
</organism>
<dbReference type="GO" id="GO:0050660">
    <property type="term" value="F:flavin adenine dinucleotide binding"/>
    <property type="evidence" value="ECO:0007669"/>
    <property type="project" value="InterPro"/>
</dbReference>
<dbReference type="Proteomes" id="UP000306980">
    <property type="component" value="Unassembled WGS sequence"/>
</dbReference>
<accession>A0A5S3QIT7</accession>
<dbReference type="PANTHER" id="PTHR10961">
    <property type="entry name" value="PEROXISOMAL SARCOSINE OXIDASE"/>
    <property type="match status" value="1"/>
</dbReference>
<keyword evidence="2" id="KW-0285">Flavoprotein</keyword>
<dbReference type="SUPFAM" id="SSF54373">
    <property type="entry name" value="FAD-linked reductases, C-terminal domain"/>
    <property type="match status" value="1"/>
</dbReference>
<dbReference type="GO" id="GO:0008115">
    <property type="term" value="F:sarcosine oxidase activity"/>
    <property type="evidence" value="ECO:0007669"/>
    <property type="project" value="TreeGrafter"/>
</dbReference>
<dbReference type="InterPro" id="IPR045170">
    <property type="entry name" value="MTOX"/>
</dbReference>
<evidence type="ECO:0000256" key="4">
    <source>
        <dbReference type="ARBA" id="ARBA00023002"/>
    </source>
</evidence>
<evidence type="ECO:0000256" key="5">
    <source>
        <dbReference type="SAM" id="Phobius"/>
    </source>
</evidence>
<dbReference type="GO" id="GO:0050131">
    <property type="term" value="F:N-methyl-L-amino-acid oxidase activity"/>
    <property type="evidence" value="ECO:0007669"/>
    <property type="project" value="UniProtKB-EC"/>
</dbReference>
<feature type="transmembrane region" description="Helical" evidence="5">
    <location>
        <begin position="6"/>
        <end position="24"/>
    </location>
</feature>
<keyword evidence="3" id="KW-0274">FAD</keyword>
<dbReference type="EMBL" id="VCIA01000001">
    <property type="protein sequence ID" value="TMN21647.1"/>
    <property type="molecule type" value="Genomic_DNA"/>
</dbReference>
<dbReference type="SUPFAM" id="SSF51905">
    <property type="entry name" value="FAD/NAD(P)-binding domain"/>
    <property type="match status" value="1"/>
</dbReference>
<gene>
    <name evidence="7" type="primary">solA</name>
    <name evidence="7" type="ORF">FFL34_05625</name>
</gene>
<feature type="domain" description="FAD dependent oxidoreductase" evidence="6">
    <location>
        <begin position="7"/>
        <end position="357"/>
    </location>
</feature>
<dbReference type="NCBIfam" id="NF008425">
    <property type="entry name" value="PRK11259.1"/>
    <property type="match status" value="1"/>
</dbReference>